<sequence>MVSLPVEIVHLILEWTGDGPWLSLSSRDRRTLSSCSRVCRAWKDPAQSLLYRMVVLDSDQRYDLFRDFLASTPRIAAYIHYFGIERSYHDTYPLPPFLLREILELLPHIDTVELDSITMLGWPTLFVPYPEEGPFRLRRLVVRGTEHGPYFNRHCMRFDFLRLFAVDELACYGNADSDELTHTMKVNRRGVPNPRVRRLEIVGRDCYLDFNEKSGGGLDPDALETLDIETEDEAGVKYAGRFLKRYARSIRHVVLDVCYLAKRKPRKPNLWKAYNIDACVRLETLTFHLSPEDSWRDNAEEYAKAYGAVLESTTRTLRELTLITWYTEKVEELEEVAPHISQLITQAMARFKRLEKVVLMVQRRFVTFEEYKAALRKHLPADTVDGNLLQFKDAGAPKASAGRAGSVSDITSTGTARDQATGVIVLSQMARIGRQQLGKSDVDLDAGAAESDNSEEFPLHDGLADTYAAEHARVDRIIRDYPPRLQLERWHYHHRKGVELPIQFPRQICDDPDAYEPHSIRYPILYWGFPYKKGYLTRFAIRHGLSSQALTALRDAVGQDTIQFTPEGLRACGLPAHVVDTLAREAVVLHMRERSGLHVDWACPVSSVYQGMVVVLDNRRVQYHRIPDKVFWPGIKVLREMMNEEDYESSAMWYWSWENAFPEPVHSP</sequence>
<dbReference type="OrthoDB" id="2159328at2759"/>
<name>A0A371DT51_9APHY</name>
<proteinExistence type="predicted"/>
<evidence type="ECO:0000259" key="1">
    <source>
        <dbReference type="Pfam" id="PF12937"/>
    </source>
</evidence>
<accession>A0A371DT51</accession>
<dbReference type="Proteomes" id="UP000256964">
    <property type="component" value="Unassembled WGS sequence"/>
</dbReference>
<evidence type="ECO:0000313" key="3">
    <source>
        <dbReference type="Proteomes" id="UP000256964"/>
    </source>
</evidence>
<dbReference type="Pfam" id="PF12937">
    <property type="entry name" value="F-box-like"/>
    <property type="match status" value="1"/>
</dbReference>
<dbReference type="AlphaFoldDB" id="A0A371DT51"/>
<gene>
    <name evidence="2" type="ORF">OH76DRAFT_1468864</name>
</gene>
<reference evidence="2 3" key="1">
    <citation type="journal article" date="2018" name="Biotechnol. Biofuels">
        <title>Integrative visual omics of the white-rot fungus Polyporus brumalis exposes the biotechnological potential of its oxidative enzymes for delignifying raw plant biomass.</title>
        <authorList>
            <person name="Miyauchi S."/>
            <person name="Rancon A."/>
            <person name="Drula E."/>
            <person name="Hage H."/>
            <person name="Chaduli D."/>
            <person name="Favel A."/>
            <person name="Grisel S."/>
            <person name="Henrissat B."/>
            <person name="Herpoel-Gimbert I."/>
            <person name="Ruiz-Duenas F.J."/>
            <person name="Chevret D."/>
            <person name="Hainaut M."/>
            <person name="Lin J."/>
            <person name="Wang M."/>
            <person name="Pangilinan J."/>
            <person name="Lipzen A."/>
            <person name="Lesage-Meessen L."/>
            <person name="Navarro D."/>
            <person name="Riley R."/>
            <person name="Grigoriev I.V."/>
            <person name="Zhou S."/>
            <person name="Raouche S."/>
            <person name="Rosso M.N."/>
        </authorList>
    </citation>
    <scope>NUCLEOTIDE SEQUENCE [LARGE SCALE GENOMIC DNA]</scope>
    <source>
        <strain evidence="2 3">BRFM 1820</strain>
    </source>
</reference>
<dbReference type="EMBL" id="KZ857382">
    <property type="protein sequence ID" value="RDX55668.1"/>
    <property type="molecule type" value="Genomic_DNA"/>
</dbReference>
<protein>
    <recommendedName>
        <fullName evidence="1">F-box domain-containing protein</fullName>
    </recommendedName>
</protein>
<feature type="domain" description="F-box" evidence="1">
    <location>
        <begin position="2"/>
        <end position="55"/>
    </location>
</feature>
<organism evidence="2 3">
    <name type="scientific">Lentinus brumalis</name>
    <dbReference type="NCBI Taxonomy" id="2498619"/>
    <lineage>
        <taxon>Eukaryota</taxon>
        <taxon>Fungi</taxon>
        <taxon>Dikarya</taxon>
        <taxon>Basidiomycota</taxon>
        <taxon>Agaricomycotina</taxon>
        <taxon>Agaricomycetes</taxon>
        <taxon>Polyporales</taxon>
        <taxon>Polyporaceae</taxon>
        <taxon>Lentinus</taxon>
    </lineage>
</organism>
<evidence type="ECO:0000313" key="2">
    <source>
        <dbReference type="EMBL" id="RDX55668.1"/>
    </source>
</evidence>
<dbReference type="InterPro" id="IPR001810">
    <property type="entry name" value="F-box_dom"/>
</dbReference>
<keyword evidence="3" id="KW-1185">Reference proteome</keyword>